<dbReference type="EMBL" id="QKWP01000734">
    <property type="protein sequence ID" value="RIB15579.1"/>
    <property type="molecule type" value="Genomic_DNA"/>
</dbReference>
<dbReference type="OrthoDB" id="2425383at2759"/>
<organism evidence="2 3">
    <name type="scientific">Gigaspora rosea</name>
    <dbReference type="NCBI Taxonomy" id="44941"/>
    <lineage>
        <taxon>Eukaryota</taxon>
        <taxon>Fungi</taxon>
        <taxon>Fungi incertae sedis</taxon>
        <taxon>Mucoromycota</taxon>
        <taxon>Glomeromycotina</taxon>
        <taxon>Glomeromycetes</taxon>
        <taxon>Diversisporales</taxon>
        <taxon>Gigasporaceae</taxon>
        <taxon>Gigaspora</taxon>
    </lineage>
</organism>
<keyword evidence="3" id="KW-1185">Reference proteome</keyword>
<evidence type="ECO:0000256" key="1">
    <source>
        <dbReference type="SAM" id="MobiDB-lite"/>
    </source>
</evidence>
<proteinExistence type="predicted"/>
<evidence type="ECO:0000313" key="2">
    <source>
        <dbReference type="EMBL" id="RIB15579.1"/>
    </source>
</evidence>
<dbReference type="Proteomes" id="UP000266673">
    <property type="component" value="Unassembled WGS sequence"/>
</dbReference>
<reference evidence="2 3" key="1">
    <citation type="submission" date="2018-06" db="EMBL/GenBank/DDBJ databases">
        <title>Comparative genomics reveals the genomic features of Rhizophagus irregularis, R. cerebriforme, R. diaphanum and Gigaspora rosea, and their symbiotic lifestyle signature.</title>
        <authorList>
            <person name="Morin E."/>
            <person name="San Clemente H."/>
            <person name="Chen E.C.H."/>
            <person name="De La Providencia I."/>
            <person name="Hainaut M."/>
            <person name="Kuo A."/>
            <person name="Kohler A."/>
            <person name="Murat C."/>
            <person name="Tang N."/>
            <person name="Roy S."/>
            <person name="Loubradou J."/>
            <person name="Henrissat B."/>
            <person name="Grigoriev I.V."/>
            <person name="Corradi N."/>
            <person name="Roux C."/>
            <person name="Martin F.M."/>
        </authorList>
    </citation>
    <scope>NUCLEOTIDE SEQUENCE [LARGE SCALE GENOMIC DNA]</scope>
    <source>
        <strain evidence="2 3">DAOM 194757</strain>
    </source>
</reference>
<accession>A0A397V3S8</accession>
<name>A0A397V3S8_9GLOM</name>
<sequence>MKPFLPNITDANLRKKTERARKILKLFGGRGVGIDKIEYITYSASTISGLKNTQIQHIIYEVTSKTVTKCHDQINVEVSDLTKSLISNSSDSKVPPIYKPKEDLPEDKKTSSKKQINRKNNHANFIKKTLEQFPDLYYECSSENFDYYGITSETLCLYVN</sequence>
<gene>
    <name evidence="2" type="ORF">C2G38_1570968</name>
</gene>
<protein>
    <submittedName>
        <fullName evidence="2">Uncharacterized protein</fullName>
    </submittedName>
</protein>
<dbReference type="AlphaFoldDB" id="A0A397V3S8"/>
<evidence type="ECO:0000313" key="3">
    <source>
        <dbReference type="Proteomes" id="UP000266673"/>
    </source>
</evidence>
<comment type="caution">
    <text evidence="2">The sequence shown here is derived from an EMBL/GenBank/DDBJ whole genome shotgun (WGS) entry which is preliminary data.</text>
</comment>
<feature type="region of interest" description="Disordered" evidence="1">
    <location>
        <begin position="87"/>
        <end position="116"/>
    </location>
</feature>
<feature type="compositionally biased region" description="Basic and acidic residues" evidence="1">
    <location>
        <begin position="99"/>
        <end position="110"/>
    </location>
</feature>